<dbReference type="PANTHER" id="PTHR43673:SF10">
    <property type="entry name" value="NADH DEHYDROGENASE_NAD(P)H NITROREDUCTASE XCC3605-RELATED"/>
    <property type="match status" value="1"/>
</dbReference>
<evidence type="ECO:0000256" key="2">
    <source>
        <dbReference type="ARBA" id="ARBA00023002"/>
    </source>
</evidence>
<organism evidence="4 5">
    <name type="scientific">Candidatus Lokiarchaeum ossiferum</name>
    <dbReference type="NCBI Taxonomy" id="2951803"/>
    <lineage>
        <taxon>Archaea</taxon>
        <taxon>Promethearchaeati</taxon>
        <taxon>Promethearchaeota</taxon>
        <taxon>Promethearchaeia</taxon>
        <taxon>Promethearchaeales</taxon>
        <taxon>Promethearchaeaceae</taxon>
        <taxon>Candidatus Lokiarchaeum</taxon>
    </lineage>
</organism>
<gene>
    <name evidence="4" type="ORF">NEF87_003788</name>
</gene>
<proteinExistence type="inferred from homology"/>
<keyword evidence="5" id="KW-1185">Reference proteome</keyword>
<dbReference type="EMBL" id="CP104013">
    <property type="protein sequence ID" value="UYP47503.1"/>
    <property type="molecule type" value="Genomic_DNA"/>
</dbReference>
<name>A0ABY6HVF5_9ARCH</name>
<evidence type="ECO:0000313" key="4">
    <source>
        <dbReference type="EMBL" id="UYP47503.1"/>
    </source>
</evidence>
<evidence type="ECO:0000256" key="1">
    <source>
        <dbReference type="ARBA" id="ARBA00007118"/>
    </source>
</evidence>
<sequence length="296" mass="34622">MMTFLWETNFFLYMFSTSLDSLILKRTSWRTFEETPISSPLQDKLKEMFECKNITSPFGGNCRFSWFDMTDVAGSEKKQYGTYGMIKGAQHFILSTISESKYSWENCGYLLEYIILAATEMKLGTCWLGGTFNKSNFAQQLTLKENEIIPAIVPIGLPKKRRIKENIIRKAIKAKKRLDWNKLFFLNDATTPLVTETREEYKQALENVRLGPSASNKQPWRIVKDEKLDLFHFYILNEDSKMAKAYQKMRKLDIGIAVCHFDLTMQERSVSGHWLFNNPEIPSTREWKYTISWKAE</sequence>
<dbReference type="Proteomes" id="UP001208689">
    <property type="component" value="Chromosome"/>
</dbReference>
<dbReference type="InterPro" id="IPR000415">
    <property type="entry name" value="Nitroreductase-like"/>
</dbReference>
<dbReference type="CDD" id="cd02062">
    <property type="entry name" value="Nitro_FMN_reductase"/>
    <property type="match status" value="1"/>
</dbReference>
<dbReference type="Gene3D" id="3.40.109.30">
    <property type="entry name" value="putative nitroreductase (tm1586), domain 2"/>
    <property type="match status" value="1"/>
</dbReference>
<dbReference type="SUPFAM" id="SSF55469">
    <property type="entry name" value="FMN-dependent nitroreductase-like"/>
    <property type="match status" value="1"/>
</dbReference>
<reference evidence="4" key="1">
    <citation type="submission" date="2022-09" db="EMBL/GenBank/DDBJ databases">
        <title>Actin cytoskeleton and complex cell architecture in an #Asgard archaeon.</title>
        <authorList>
            <person name="Ponce Toledo R.I."/>
            <person name="Schleper C."/>
            <person name="Rodrigues Oliveira T."/>
            <person name="Wollweber F."/>
            <person name="Xu J."/>
            <person name="Rittmann S."/>
            <person name="Klingl A."/>
            <person name="Pilhofer M."/>
        </authorList>
    </citation>
    <scope>NUCLEOTIDE SEQUENCE</scope>
    <source>
        <strain evidence="4">B-35</strain>
    </source>
</reference>
<dbReference type="PANTHER" id="PTHR43673">
    <property type="entry name" value="NAD(P)H NITROREDUCTASE YDGI-RELATED"/>
    <property type="match status" value="1"/>
</dbReference>
<dbReference type="Gene3D" id="3.40.109.10">
    <property type="entry name" value="NADH Oxidase"/>
    <property type="match status" value="1"/>
</dbReference>
<protein>
    <recommendedName>
        <fullName evidence="3">Putative nitroreductase TM1586 domain-containing protein</fullName>
    </recommendedName>
</protein>
<keyword evidence="2" id="KW-0560">Oxidoreductase</keyword>
<dbReference type="Pfam" id="PF14512">
    <property type="entry name" value="TM1586_NiRdase"/>
    <property type="match status" value="1"/>
</dbReference>
<comment type="similarity">
    <text evidence="1">Belongs to the nitroreductase family.</text>
</comment>
<accession>A0ABY6HVF5</accession>
<evidence type="ECO:0000313" key="5">
    <source>
        <dbReference type="Proteomes" id="UP001208689"/>
    </source>
</evidence>
<dbReference type="InterPro" id="IPR029478">
    <property type="entry name" value="TM1586_NiRdase"/>
</dbReference>
<feature type="domain" description="Putative nitroreductase TM1586" evidence="3">
    <location>
        <begin position="22"/>
        <end position="264"/>
    </location>
</feature>
<evidence type="ECO:0000259" key="3">
    <source>
        <dbReference type="Pfam" id="PF14512"/>
    </source>
</evidence>